<organism evidence="6 7">
    <name type="scientific">Niabella pedocola</name>
    <dbReference type="NCBI Taxonomy" id="1752077"/>
    <lineage>
        <taxon>Bacteria</taxon>
        <taxon>Pseudomonadati</taxon>
        <taxon>Bacteroidota</taxon>
        <taxon>Chitinophagia</taxon>
        <taxon>Chitinophagales</taxon>
        <taxon>Chitinophagaceae</taxon>
        <taxon>Niabella</taxon>
    </lineage>
</organism>
<dbReference type="EMBL" id="JAJNEC010000006">
    <property type="protein sequence ID" value="MCD2425267.1"/>
    <property type="molecule type" value="Genomic_DNA"/>
</dbReference>
<keyword evidence="4" id="KW-0804">Transcription</keyword>
<evidence type="ECO:0000259" key="5">
    <source>
        <dbReference type="Pfam" id="PF08281"/>
    </source>
</evidence>
<dbReference type="InterPro" id="IPR013324">
    <property type="entry name" value="RNA_pol_sigma_r3/r4-like"/>
</dbReference>
<proteinExistence type="inferred from homology"/>
<dbReference type="InterPro" id="IPR013325">
    <property type="entry name" value="RNA_pol_sigma_r2"/>
</dbReference>
<comment type="caution">
    <text evidence="6">The sequence shown here is derived from an EMBL/GenBank/DDBJ whole genome shotgun (WGS) entry which is preliminary data.</text>
</comment>
<dbReference type="PANTHER" id="PTHR43133">
    <property type="entry name" value="RNA POLYMERASE ECF-TYPE SIGMA FACTO"/>
    <property type="match status" value="1"/>
</dbReference>
<evidence type="ECO:0000256" key="4">
    <source>
        <dbReference type="ARBA" id="ARBA00023163"/>
    </source>
</evidence>
<evidence type="ECO:0000256" key="1">
    <source>
        <dbReference type="ARBA" id="ARBA00010641"/>
    </source>
</evidence>
<feature type="domain" description="RNA polymerase sigma factor 70 region 4 type 2" evidence="5">
    <location>
        <begin position="144"/>
        <end position="195"/>
    </location>
</feature>
<accession>A0ABS8PYA8</accession>
<dbReference type="CDD" id="cd06171">
    <property type="entry name" value="Sigma70_r4"/>
    <property type="match status" value="1"/>
</dbReference>
<dbReference type="SUPFAM" id="SSF88946">
    <property type="entry name" value="Sigma2 domain of RNA polymerase sigma factors"/>
    <property type="match status" value="1"/>
</dbReference>
<dbReference type="InterPro" id="IPR036388">
    <property type="entry name" value="WH-like_DNA-bd_sf"/>
</dbReference>
<evidence type="ECO:0000256" key="3">
    <source>
        <dbReference type="ARBA" id="ARBA00023082"/>
    </source>
</evidence>
<keyword evidence="3" id="KW-0731">Sigma factor</keyword>
<dbReference type="Proteomes" id="UP001199816">
    <property type="component" value="Unassembled WGS sequence"/>
</dbReference>
<name>A0ABS8PYA8_9BACT</name>
<comment type="similarity">
    <text evidence="1">Belongs to the sigma-70 factor family. ECF subfamily.</text>
</comment>
<reference evidence="6 7" key="1">
    <citation type="submission" date="2021-11" db="EMBL/GenBank/DDBJ databases">
        <title>Genomic of Niabella pedocola.</title>
        <authorList>
            <person name="Wu T."/>
        </authorList>
    </citation>
    <scope>NUCLEOTIDE SEQUENCE [LARGE SCALE GENOMIC DNA]</scope>
    <source>
        <strain evidence="6 7">JCM 31011</strain>
    </source>
</reference>
<evidence type="ECO:0000313" key="6">
    <source>
        <dbReference type="EMBL" id="MCD2425267.1"/>
    </source>
</evidence>
<protein>
    <submittedName>
        <fullName evidence="6">Sigma-70 family RNA polymerase sigma factor</fullName>
    </submittedName>
</protein>
<dbReference type="InterPro" id="IPR014284">
    <property type="entry name" value="RNA_pol_sigma-70_dom"/>
</dbReference>
<dbReference type="InterPro" id="IPR013249">
    <property type="entry name" value="RNA_pol_sigma70_r4_t2"/>
</dbReference>
<dbReference type="Pfam" id="PF08281">
    <property type="entry name" value="Sigma70_r4_2"/>
    <property type="match status" value="1"/>
</dbReference>
<evidence type="ECO:0000256" key="2">
    <source>
        <dbReference type="ARBA" id="ARBA00023015"/>
    </source>
</evidence>
<keyword evidence="2" id="KW-0805">Transcription regulation</keyword>
<keyword evidence="7" id="KW-1185">Reference proteome</keyword>
<sequence length="203" mass="23933">MPYRGSGIYNASLKRYMGRDQHLKRQLLWERIINGDKDAFFDLYKELYYPLVNFGITICADAAVAAEAADEVFITLWQKHRSFGRVEQVESYLRTFVKRKIFRLLERKRKINDALANSFKEDEWVEMSYEEFIVRVQTDELVKEQLKAALEKLTYRQKQLICLKFFDGLSYEQIAAQTNQTIKTAYNTIYDALKILRKELGAA</sequence>
<dbReference type="PANTHER" id="PTHR43133:SF46">
    <property type="entry name" value="RNA POLYMERASE SIGMA-70 FACTOR ECF SUBFAMILY"/>
    <property type="match status" value="1"/>
</dbReference>
<dbReference type="NCBIfam" id="TIGR02937">
    <property type="entry name" value="sigma70-ECF"/>
    <property type="match status" value="1"/>
</dbReference>
<dbReference type="InterPro" id="IPR039425">
    <property type="entry name" value="RNA_pol_sigma-70-like"/>
</dbReference>
<dbReference type="Gene3D" id="1.10.1740.10">
    <property type="match status" value="1"/>
</dbReference>
<dbReference type="SUPFAM" id="SSF88659">
    <property type="entry name" value="Sigma3 and sigma4 domains of RNA polymerase sigma factors"/>
    <property type="match status" value="1"/>
</dbReference>
<gene>
    <name evidence="6" type="ORF">LQ567_20945</name>
</gene>
<evidence type="ECO:0000313" key="7">
    <source>
        <dbReference type="Proteomes" id="UP001199816"/>
    </source>
</evidence>
<dbReference type="Gene3D" id="1.10.10.10">
    <property type="entry name" value="Winged helix-like DNA-binding domain superfamily/Winged helix DNA-binding domain"/>
    <property type="match status" value="1"/>
</dbReference>
<dbReference type="RefSeq" id="WP_231007711.1">
    <property type="nucleotide sequence ID" value="NZ_JAJNEC010000006.1"/>
</dbReference>